<evidence type="ECO:0000313" key="6">
    <source>
        <dbReference type="EMBL" id="PSS12167.1"/>
    </source>
</evidence>
<dbReference type="InterPro" id="IPR006913">
    <property type="entry name" value="CENP-V/GFA"/>
</dbReference>
<dbReference type="RefSeq" id="XP_024718165.1">
    <property type="nucleotide sequence ID" value="XM_024861955.1"/>
</dbReference>
<dbReference type="PANTHER" id="PTHR33337">
    <property type="entry name" value="GFA DOMAIN-CONTAINING PROTEIN"/>
    <property type="match status" value="1"/>
</dbReference>
<proteinExistence type="inferred from homology"/>
<dbReference type="GO" id="GO:0046872">
    <property type="term" value="F:metal ion binding"/>
    <property type="evidence" value="ECO:0007669"/>
    <property type="project" value="UniProtKB-KW"/>
</dbReference>
<dbReference type="InterPro" id="IPR011057">
    <property type="entry name" value="Mss4-like_sf"/>
</dbReference>
<keyword evidence="2" id="KW-0479">Metal-binding</keyword>
<dbReference type="Proteomes" id="UP000241818">
    <property type="component" value="Unassembled WGS sequence"/>
</dbReference>
<dbReference type="EMBL" id="KZ679015">
    <property type="protein sequence ID" value="PSS12167.1"/>
    <property type="molecule type" value="Genomic_DNA"/>
</dbReference>
<dbReference type="OrthoDB" id="9985472at2759"/>
<keyword evidence="7" id="KW-1185">Reference proteome</keyword>
<dbReference type="PROSITE" id="PS51891">
    <property type="entry name" value="CENP_V_GFA"/>
    <property type="match status" value="1"/>
</dbReference>
<evidence type="ECO:0000259" key="5">
    <source>
        <dbReference type="PROSITE" id="PS51891"/>
    </source>
</evidence>
<keyword evidence="4" id="KW-0456">Lyase</keyword>
<protein>
    <recommendedName>
        <fullName evidence="5">CENP-V/GFA domain-containing protein</fullName>
    </recommendedName>
</protein>
<evidence type="ECO:0000313" key="7">
    <source>
        <dbReference type="Proteomes" id="UP000241818"/>
    </source>
</evidence>
<accession>A0A2T3AU23</accession>
<organism evidence="6 7">
    <name type="scientific">Amorphotheca resinae ATCC 22711</name>
    <dbReference type="NCBI Taxonomy" id="857342"/>
    <lineage>
        <taxon>Eukaryota</taxon>
        <taxon>Fungi</taxon>
        <taxon>Dikarya</taxon>
        <taxon>Ascomycota</taxon>
        <taxon>Pezizomycotina</taxon>
        <taxon>Leotiomycetes</taxon>
        <taxon>Helotiales</taxon>
        <taxon>Amorphothecaceae</taxon>
        <taxon>Amorphotheca</taxon>
    </lineage>
</organism>
<sequence length="145" mass="16027">MEGTCLCGAVRVEVKDDNLFGGQRRGHVCHCTNCRKTAGTAAATNLLIESDKVVLSGEHNLKEYIDTQTLSGTPLSRYFCFTCGNPIKSVTSLYPGKVILKLGIFPKIPVPEWESFASQRQSWEKPIDGCVQYKTKSLGEELKIE</sequence>
<dbReference type="STRING" id="857342.A0A2T3AU23"/>
<dbReference type="PANTHER" id="PTHR33337:SF43">
    <property type="entry name" value="CENP-V_GFA DOMAIN-CONTAINING PROTEIN"/>
    <property type="match status" value="1"/>
</dbReference>
<dbReference type="AlphaFoldDB" id="A0A2T3AU23"/>
<dbReference type="GeneID" id="36570036"/>
<name>A0A2T3AU23_AMORE</name>
<reference evidence="6 7" key="1">
    <citation type="journal article" date="2018" name="New Phytol.">
        <title>Comparative genomics and transcriptomics depict ericoid mycorrhizal fungi as versatile saprotrophs and plant mutualists.</title>
        <authorList>
            <person name="Martino E."/>
            <person name="Morin E."/>
            <person name="Grelet G.A."/>
            <person name="Kuo A."/>
            <person name="Kohler A."/>
            <person name="Daghino S."/>
            <person name="Barry K.W."/>
            <person name="Cichocki N."/>
            <person name="Clum A."/>
            <person name="Dockter R.B."/>
            <person name="Hainaut M."/>
            <person name="Kuo R.C."/>
            <person name="LaButti K."/>
            <person name="Lindahl B.D."/>
            <person name="Lindquist E.A."/>
            <person name="Lipzen A."/>
            <person name="Khouja H.R."/>
            <person name="Magnuson J."/>
            <person name="Murat C."/>
            <person name="Ohm R.A."/>
            <person name="Singer S.W."/>
            <person name="Spatafora J.W."/>
            <person name="Wang M."/>
            <person name="Veneault-Fourrey C."/>
            <person name="Henrissat B."/>
            <person name="Grigoriev I.V."/>
            <person name="Martin F.M."/>
            <person name="Perotto S."/>
        </authorList>
    </citation>
    <scope>NUCLEOTIDE SEQUENCE [LARGE SCALE GENOMIC DNA]</scope>
    <source>
        <strain evidence="6 7">ATCC 22711</strain>
    </source>
</reference>
<dbReference type="Gene3D" id="3.90.1590.10">
    <property type="entry name" value="glutathione-dependent formaldehyde- activating enzyme (gfa)"/>
    <property type="match status" value="1"/>
</dbReference>
<dbReference type="InParanoid" id="A0A2T3AU23"/>
<dbReference type="SUPFAM" id="SSF51316">
    <property type="entry name" value="Mss4-like"/>
    <property type="match status" value="1"/>
</dbReference>
<dbReference type="GO" id="GO:0016846">
    <property type="term" value="F:carbon-sulfur lyase activity"/>
    <property type="evidence" value="ECO:0007669"/>
    <property type="project" value="InterPro"/>
</dbReference>
<comment type="similarity">
    <text evidence="1">Belongs to the Gfa family.</text>
</comment>
<feature type="domain" description="CENP-V/GFA" evidence="5">
    <location>
        <begin position="1"/>
        <end position="114"/>
    </location>
</feature>
<evidence type="ECO:0000256" key="2">
    <source>
        <dbReference type="ARBA" id="ARBA00022723"/>
    </source>
</evidence>
<dbReference type="Pfam" id="PF04828">
    <property type="entry name" value="GFA"/>
    <property type="match status" value="1"/>
</dbReference>
<gene>
    <name evidence="6" type="ORF">M430DRAFT_125540</name>
</gene>
<keyword evidence="3" id="KW-0862">Zinc</keyword>
<evidence type="ECO:0000256" key="3">
    <source>
        <dbReference type="ARBA" id="ARBA00022833"/>
    </source>
</evidence>
<evidence type="ECO:0000256" key="1">
    <source>
        <dbReference type="ARBA" id="ARBA00005495"/>
    </source>
</evidence>
<evidence type="ECO:0000256" key="4">
    <source>
        <dbReference type="ARBA" id="ARBA00023239"/>
    </source>
</evidence>